<sequence>MDEWMDRVWDAIVGFIVQIAFMLDGILAPLNDRIGPALVIFMLVVLLVAFTKFLGSVYHTKRYVELKKNYEHWYKLRQEAMACEDREKAKLLARNIDQAQLNKAYYDYFFEGFLKSIATAILPILFFAAYVNHAYGPEKLLRQIGQKTIFSFSRASGEPIAVSAFFWFVICLVLVHLIWFVAAAMVKKRRRSGDG</sequence>
<proteinExistence type="predicted"/>
<name>A0A5K7ZH81_9BACT</name>
<evidence type="ECO:0000256" key="1">
    <source>
        <dbReference type="SAM" id="Phobius"/>
    </source>
</evidence>
<dbReference type="Proteomes" id="UP000427769">
    <property type="component" value="Chromosome"/>
</dbReference>
<organism evidence="2 3">
    <name type="scientific">Desulfosarcina widdelii</name>
    <dbReference type="NCBI Taxonomy" id="947919"/>
    <lineage>
        <taxon>Bacteria</taxon>
        <taxon>Pseudomonadati</taxon>
        <taxon>Thermodesulfobacteriota</taxon>
        <taxon>Desulfobacteria</taxon>
        <taxon>Desulfobacterales</taxon>
        <taxon>Desulfosarcinaceae</taxon>
        <taxon>Desulfosarcina</taxon>
    </lineage>
</organism>
<evidence type="ECO:0000313" key="2">
    <source>
        <dbReference type="EMBL" id="BBO75447.1"/>
    </source>
</evidence>
<dbReference type="RefSeq" id="WP_155304370.1">
    <property type="nucleotide sequence ID" value="NZ_AP021875.1"/>
</dbReference>
<feature type="transmembrane region" description="Helical" evidence="1">
    <location>
        <begin position="36"/>
        <end position="58"/>
    </location>
</feature>
<keyword evidence="1" id="KW-0472">Membrane</keyword>
<evidence type="ECO:0000313" key="3">
    <source>
        <dbReference type="Proteomes" id="UP000427769"/>
    </source>
</evidence>
<protein>
    <recommendedName>
        <fullName evidence="4">DUF106 domain-containing protein</fullName>
    </recommendedName>
</protein>
<evidence type="ECO:0008006" key="4">
    <source>
        <dbReference type="Google" id="ProtNLM"/>
    </source>
</evidence>
<feature type="transmembrane region" description="Helical" evidence="1">
    <location>
        <begin position="12"/>
        <end position="30"/>
    </location>
</feature>
<dbReference type="KEGG" id="dwd:DSCW_28640"/>
<keyword evidence="3" id="KW-1185">Reference proteome</keyword>
<dbReference type="AlphaFoldDB" id="A0A5K7ZH81"/>
<feature type="transmembrane region" description="Helical" evidence="1">
    <location>
        <begin position="160"/>
        <end position="182"/>
    </location>
</feature>
<accession>A0A5K7ZH81</accession>
<reference evidence="2 3" key="1">
    <citation type="submission" date="2019-11" db="EMBL/GenBank/DDBJ databases">
        <title>Comparative genomics of hydrocarbon-degrading Desulfosarcina strains.</title>
        <authorList>
            <person name="Watanabe M."/>
            <person name="Kojima H."/>
            <person name="Fukui M."/>
        </authorList>
    </citation>
    <scope>NUCLEOTIDE SEQUENCE [LARGE SCALE GENOMIC DNA]</scope>
    <source>
        <strain evidence="2 3">PP31</strain>
    </source>
</reference>
<dbReference type="OrthoDB" id="5419787at2"/>
<keyword evidence="1" id="KW-1133">Transmembrane helix</keyword>
<keyword evidence="1" id="KW-0812">Transmembrane</keyword>
<feature type="transmembrane region" description="Helical" evidence="1">
    <location>
        <begin position="112"/>
        <end position="131"/>
    </location>
</feature>
<dbReference type="EMBL" id="AP021875">
    <property type="protein sequence ID" value="BBO75447.1"/>
    <property type="molecule type" value="Genomic_DNA"/>
</dbReference>
<gene>
    <name evidence="2" type="ORF">DSCW_28640</name>
</gene>